<evidence type="ECO:0000313" key="2">
    <source>
        <dbReference type="EMBL" id="PIV63878.1"/>
    </source>
</evidence>
<protein>
    <recommendedName>
        <fullName evidence="1">Cyclophilin TM1367-like domain-containing protein</fullName>
    </recommendedName>
</protein>
<evidence type="ECO:0000259" key="1">
    <source>
        <dbReference type="Pfam" id="PF04126"/>
    </source>
</evidence>
<sequence>MEKKIKIKAGKVEVLAQLNDSKIAGLIWEALPISASTNTWGDEIYFSIPVTAKLENPIEAVEKGDLGYWPEGKSFCIFFGPTPISSKDEIKPASSVEIVGKLSGNPEKFKKVESGETIILEKLL</sequence>
<reference evidence="3" key="1">
    <citation type="submission" date="2017-09" db="EMBL/GenBank/DDBJ databases">
        <title>Depth-based differentiation of microbial function through sediment-hosted aquifers and enrichment of novel symbionts in the deep terrestrial subsurface.</title>
        <authorList>
            <person name="Probst A.J."/>
            <person name="Ladd B."/>
            <person name="Jarett J.K."/>
            <person name="Geller-Mcgrath D.E."/>
            <person name="Sieber C.M.K."/>
            <person name="Emerson J.B."/>
            <person name="Anantharaman K."/>
            <person name="Thomas B.C."/>
            <person name="Malmstrom R."/>
            <person name="Stieglmeier M."/>
            <person name="Klingl A."/>
            <person name="Woyke T."/>
            <person name="Ryan C.M."/>
            <person name="Banfield J.F."/>
        </authorList>
    </citation>
    <scope>NUCLEOTIDE SEQUENCE [LARGE SCALE GENOMIC DNA]</scope>
</reference>
<dbReference type="SUPFAM" id="SSF50891">
    <property type="entry name" value="Cyclophilin-like"/>
    <property type="match status" value="1"/>
</dbReference>
<dbReference type="AlphaFoldDB" id="A0A2M7E857"/>
<name>A0A2M7E857_9BACT</name>
<organism evidence="2 3">
    <name type="scientific">bacterium (Candidatus Ratteibacteria) CG01_land_8_20_14_3_00_40_19</name>
    <dbReference type="NCBI Taxonomy" id="2014290"/>
    <lineage>
        <taxon>Bacteria</taxon>
        <taxon>Candidatus Ratteibacteria</taxon>
    </lineage>
</organism>
<proteinExistence type="predicted"/>
<dbReference type="InterPro" id="IPR029000">
    <property type="entry name" value="Cyclophilin-like_dom_sf"/>
</dbReference>
<accession>A0A2M7E857</accession>
<gene>
    <name evidence="2" type="ORF">COS11_05090</name>
</gene>
<dbReference type="Proteomes" id="UP000228886">
    <property type="component" value="Unassembled WGS sequence"/>
</dbReference>
<comment type="caution">
    <text evidence="2">The sequence shown here is derived from an EMBL/GenBank/DDBJ whole genome shotgun (WGS) entry which is preliminary data.</text>
</comment>
<dbReference type="Pfam" id="PF04126">
    <property type="entry name" value="Cyclophil_like"/>
    <property type="match status" value="1"/>
</dbReference>
<dbReference type="InterPro" id="IPR025658">
    <property type="entry name" value="Cyclophilin_TM1367"/>
</dbReference>
<evidence type="ECO:0000313" key="3">
    <source>
        <dbReference type="Proteomes" id="UP000228886"/>
    </source>
</evidence>
<feature type="domain" description="Cyclophilin TM1367-like" evidence="1">
    <location>
        <begin position="3"/>
        <end position="121"/>
    </location>
</feature>
<dbReference type="Gene3D" id="2.40.100.20">
    <property type="match status" value="1"/>
</dbReference>
<dbReference type="EMBL" id="PETL01000242">
    <property type="protein sequence ID" value="PIV63878.1"/>
    <property type="molecule type" value="Genomic_DNA"/>
</dbReference>